<dbReference type="Pfam" id="PF00041">
    <property type="entry name" value="fn3"/>
    <property type="match status" value="1"/>
</dbReference>
<dbReference type="Pfam" id="PF13927">
    <property type="entry name" value="Ig_3"/>
    <property type="match status" value="3"/>
</dbReference>
<evidence type="ECO:0000256" key="1">
    <source>
        <dbReference type="ARBA" id="ARBA00004479"/>
    </source>
</evidence>
<dbReference type="InterPro" id="IPR003961">
    <property type="entry name" value="FN3_dom"/>
</dbReference>
<dbReference type="PROSITE" id="PS50835">
    <property type="entry name" value="IG_LIKE"/>
    <property type="match status" value="8"/>
</dbReference>
<dbReference type="InterPro" id="IPR003598">
    <property type="entry name" value="Ig_sub2"/>
</dbReference>
<feature type="domain" description="Fibronectin type-III" evidence="11">
    <location>
        <begin position="966"/>
        <end position="1063"/>
    </location>
</feature>
<evidence type="ECO:0000313" key="12">
    <source>
        <dbReference type="EMBL" id="KAK8397704.1"/>
    </source>
</evidence>
<dbReference type="SMART" id="SM00408">
    <property type="entry name" value="IGc2"/>
    <property type="match status" value="7"/>
</dbReference>
<evidence type="ECO:0000256" key="9">
    <source>
        <dbReference type="SAM" id="SignalP"/>
    </source>
</evidence>
<keyword evidence="4" id="KW-1015">Disulfide bond</keyword>
<accession>A0AAW0UDP1</accession>
<evidence type="ECO:0000256" key="2">
    <source>
        <dbReference type="ARBA" id="ARBA00022737"/>
    </source>
</evidence>
<dbReference type="InterPro" id="IPR007110">
    <property type="entry name" value="Ig-like_dom"/>
</dbReference>
<feature type="domain" description="Ig-like" evidence="10">
    <location>
        <begin position="855"/>
        <end position="957"/>
    </location>
</feature>
<feature type="domain" description="Ig-like" evidence="10">
    <location>
        <begin position="546"/>
        <end position="643"/>
    </location>
</feature>
<dbReference type="CDD" id="cd00096">
    <property type="entry name" value="Ig"/>
    <property type="match status" value="1"/>
</dbReference>
<keyword evidence="2" id="KW-0677">Repeat</keyword>
<feature type="compositionally biased region" description="Basic and acidic residues" evidence="7">
    <location>
        <begin position="1621"/>
        <end position="1639"/>
    </location>
</feature>
<dbReference type="GO" id="GO:0098609">
    <property type="term" value="P:cell-cell adhesion"/>
    <property type="evidence" value="ECO:0007669"/>
    <property type="project" value="TreeGrafter"/>
</dbReference>
<dbReference type="InterPro" id="IPR013162">
    <property type="entry name" value="CD80_C2-set"/>
</dbReference>
<dbReference type="CDD" id="cd00063">
    <property type="entry name" value="FN3"/>
    <property type="match status" value="1"/>
</dbReference>
<keyword evidence="9" id="KW-0732">Signal</keyword>
<feature type="domain" description="Ig-like" evidence="10">
    <location>
        <begin position="648"/>
        <end position="755"/>
    </location>
</feature>
<feature type="region of interest" description="Disordered" evidence="7">
    <location>
        <begin position="1383"/>
        <end position="1417"/>
    </location>
</feature>
<dbReference type="InterPro" id="IPR003599">
    <property type="entry name" value="Ig_sub"/>
</dbReference>
<evidence type="ECO:0000259" key="10">
    <source>
        <dbReference type="PROSITE" id="PS50835"/>
    </source>
</evidence>
<evidence type="ECO:0000256" key="3">
    <source>
        <dbReference type="ARBA" id="ARBA00023136"/>
    </source>
</evidence>
<keyword evidence="5" id="KW-0325">Glycoprotein</keyword>
<organism evidence="12 13">
    <name type="scientific">Scylla paramamosain</name>
    <name type="common">Mud crab</name>
    <dbReference type="NCBI Taxonomy" id="85552"/>
    <lineage>
        <taxon>Eukaryota</taxon>
        <taxon>Metazoa</taxon>
        <taxon>Ecdysozoa</taxon>
        <taxon>Arthropoda</taxon>
        <taxon>Crustacea</taxon>
        <taxon>Multicrustacea</taxon>
        <taxon>Malacostraca</taxon>
        <taxon>Eumalacostraca</taxon>
        <taxon>Eucarida</taxon>
        <taxon>Decapoda</taxon>
        <taxon>Pleocyemata</taxon>
        <taxon>Brachyura</taxon>
        <taxon>Eubrachyura</taxon>
        <taxon>Portunoidea</taxon>
        <taxon>Portunidae</taxon>
        <taxon>Portuninae</taxon>
        <taxon>Scylla</taxon>
    </lineage>
</organism>
<feature type="domain" description="Ig-like" evidence="10">
    <location>
        <begin position="758"/>
        <end position="847"/>
    </location>
</feature>
<reference evidence="12 13" key="1">
    <citation type="submission" date="2023-03" db="EMBL/GenBank/DDBJ databases">
        <title>High-quality genome of Scylla paramamosain provides insights in environmental adaptation.</title>
        <authorList>
            <person name="Zhang L."/>
        </authorList>
    </citation>
    <scope>NUCLEOTIDE SEQUENCE [LARGE SCALE GENOMIC DNA]</scope>
    <source>
        <strain evidence="12">LZ_2023a</strain>
        <tissue evidence="12">Muscle</tissue>
    </source>
</reference>
<feature type="chain" id="PRO_5043732405" description="Nephrin" evidence="9">
    <location>
        <begin position="24"/>
        <end position="1639"/>
    </location>
</feature>
<evidence type="ECO:0000259" key="11">
    <source>
        <dbReference type="PROSITE" id="PS50853"/>
    </source>
</evidence>
<feature type="region of interest" description="Disordered" evidence="7">
    <location>
        <begin position="1504"/>
        <end position="1523"/>
    </location>
</feature>
<comment type="subcellular location">
    <subcellularLocation>
        <location evidence="1">Membrane</location>
        <topology evidence="1">Single-pass type I membrane protein</topology>
    </subcellularLocation>
</comment>
<keyword evidence="3 8" id="KW-0472">Membrane</keyword>
<proteinExistence type="predicted"/>
<dbReference type="SUPFAM" id="SSF49265">
    <property type="entry name" value="Fibronectin type III"/>
    <property type="match status" value="1"/>
</dbReference>
<name>A0AAW0UDP1_SCYPA</name>
<dbReference type="SMART" id="SM00409">
    <property type="entry name" value="IG"/>
    <property type="match status" value="8"/>
</dbReference>
<feature type="domain" description="Ig-like" evidence="10">
    <location>
        <begin position="14"/>
        <end position="123"/>
    </location>
</feature>
<dbReference type="EMBL" id="JARAKH010000013">
    <property type="protein sequence ID" value="KAK8397704.1"/>
    <property type="molecule type" value="Genomic_DNA"/>
</dbReference>
<dbReference type="Pfam" id="PF08205">
    <property type="entry name" value="C2-set_2"/>
    <property type="match status" value="3"/>
</dbReference>
<dbReference type="GO" id="GO:0050839">
    <property type="term" value="F:cell adhesion molecule binding"/>
    <property type="evidence" value="ECO:0007669"/>
    <property type="project" value="TreeGrafter"/>
</dbReference>
<evidence type="ECO:0000313" key="13">
    <source>
        <dbReference type="Proteomes" id="UP001487740"/>
    </source>
</evidence>
<feature type="signal peptide" evidence="9">
    <location>
        <begin position="1"/>
        <end position="23"/>
    </location>
</feature>
<gene>
    <name evidence="12" type="ORF">O3P69_004470</name>
</gene>
<dbReference type="GO" id="GO:0005886">
    <property type="term" value="C:plasma membrane"/>
    <property type="evidence" value="ECO:0007669"/>
    <property type="project" value="TreeGrafter"/>
</dbReference>
<feature type="compositionally biased region" description="Low complexity" evidence="7">
    <location>
        <begin position="1559"/>
        <end position="1577"/>
    </location>
</feature>
<feature type="compositionally biased region" description="Polar residues" evidence="7">
    <location>
        <begin position="1512"/>
        <end position="1523"/>
    </location>
</feature>
<dbReference type="InterPro" id="IPR036116">
    <property type="entry name" value="FN3_sf"/>
</dbReference>
<dbReference type="Proteomes" id="UP001487740">
    <property type="component" value="Unassembled WGS sequence"/>
</dbReference>
<dbReference type="Pfam" id="PF07679">
    <property type="entry name" value="I-set"/>
    <property type="match status" value="1"/>
</dbReference>
<evidence type="ECO:0008006" key="14">
    <source>
        <dbReference type="Google" id="ProtNLM"/>
    </source>
</evidence>
<keyword evidence="13" id="KW-1185">Reference proteome</keyword>
<comment type="caution">
    <text evidence="12">The sequence shown here is derived from an EMBL/GenBank/DDBJ whole genome shotgun (WGS) entry which is preliminary data.</text>
</comment>
<feature type="region of interest" description="Disordered" evidence="7">
    <location>
        <begin position="1445"/>
        <end position="1495"/>
    </location>
</feature>
<feature type="compositionally biased region" description="Acidic residues" evidence="7">
    <location>
        <begin position="698"/>
        <end position="707"/>
    </location>
</feature>
<keyword evidence="8" id="KW-0812">Transmembrane</keyword>
<dbReference type="PROSITE" id="PS50853">
    <property type="entry name" value="FN3"/>
    <property type="match status" value="1"/>
</dbReference>
<feature type="region of interest" description="Disordered" evidence="7">
    <location>
        <begin position="690"/>
        <end position="719"/>
    </location>
</feature>
<protein>
    <recommendedName>
        <fullName evidence="14">Nephrin</fullName>
    </recommendedName>
</protein>
<feature type="region of interest" description="Disordered" evidence="7">
    <location>
        <begin position="1246"/>
        <end position="1265"/>
    </location>
</feature>
<dbReference type="InterPro" id="IPR036179">
    <property type="entry name" value="Ig-like_dom_sf"/>
</dbReference>
<feature type="compositionally biased region" description="Polar residues" evidence="7">
    <location>
        <begin position="1483"/>
        <end position="1492"/>
    </location>
</feature>
<dbReference type="InterPro" id="IPR051275">
    <property type="entry name" value="Cell_adhesion_signaling"/>
</dbReference>
<evidence type="ECO:0000256" key="6">
    <source>
        <dbReference type="ARBA" id="ARBA00023319"/>
    </source>
</evidence>
<keyword evidence="8" id="KW-1133">Transmembrane helix</keyword>
<feature type="domain" description="Ig-like" evidence="10">
    <location>
        <begin position="349"/>
        <end position="444"/>
    </location>
</feature>
<dbReference type="InterPro" id="IPR013098">
    <property type="entry name" value="Ig_I-set"/>
</dbReference>
<dbReference type="GO" id="GO:0005911">
    <property type="term" value="C:cell-cell junction"/>
    <property type="evidence" value="ECO:0007669"/>
    <property type="project" value="TreeGrafter"/>
</dbReference>
<dbReference type="GO" id="GO:0009653">
    <property type="term" value="P:anatomical structure morphogenesis"/>
    <property type="evidence" value="ECO:0007669"/>
    <property type="project" value="UniProtKB-ARBA"/>
</dbReference>
<dbReference type="PANTHER" id="PTHR11640:SF136">
    <property type="entry name" value="NEPHRIN"/>
    <property type="match status" value="1"/>
</dbReference>
<dbReference type="PANTHER" id="PTHR11640">
    <property type="entry name" value="NEPHRIN"/>
    <property type="match status" value="1"/>
</dbReference>
<feature type="compositionally biased region" description="Low complexity" evidence="7">
    <location>
        <begin position="1594"/>
        <end position="1603"/>
    </location>
</feature>
<evidence type="ECO:0000256" key="4">
    <source>
        <dbReference type="ARBA" id="ARBA00023157"/>
    </source>
</evidence>
<dbReference type="Gene3D" id="2.60.40.10">
    <property type="entry name" value="Immunoglobulins"/>
    <property type="match status" value="10"/>
</dbReference>
<feature type="domain" description="Ig-like" evidence="10">
    <location>
        <begin position="128"/>
        <end position="234"/>
    </location>
</feature>
<evidence type="ECO:0000256" key="7">
    <source>
        <dbReference type="SAM" id="MobiDB-lite"/>
    </source>
</evidence>
<feature type="domain" description="Ig-like" evidence="10">
    <location>
        <begin position="239"/>
        <end position="344"/>
    </location>
</feature>
<dbReference type="SUPFAM" id="SSF48726">
    <property type="entry name" value="Immunoglobulin"/>
    <property type="match status" value="9"/>
</dbReference>
<evidence type="ECO:0000256" key="5">
    <source>
        <dbReference type="ARBA" id="ARBA00023180"/>
    </source>
</evidence>
<dbReference type="InterPro" id="IPR013783">
    <property type="entry name" value="Ig-like_fold"/>
</dbReference>
<feature type="region of interest" description="Disordered" evidence="7">
    <location>
        <begin position="1551"/>
        <end position="1639"/>
    </location>
</feature>
<dbReference type="SMART" id="SM00060">
    <property type="entry name" value="FN3"/>
    <property type="match status" value="1"/>
</dbReference>
<keyword evidence="6" id="KW-0393">Immunoglobulin domain</keyword>
<sequence>MSPPTTRLLLLALPSLLAGWGAAGRQRFRQRPESVEVVEGEDVLLRCEVEEQEGRAQWTKDGFALGFEREVPGYPRFSYLGRPALGQHHLLISGVTTTEDGEYQCQVGPGSSNRPIWAAANVTVLVAPRSVEILGRSDGEEVVVAEGGSLTLDCVVKDARPAPTATWLRDGAPIPPGLVEETVEKSSLPRRWNVRSSLVLRVTAEDDGRLFSCEAAHPAIRGDTAPPLASVTLSVLHPPGRLSISGYREDEVLVAGQRVTLLCQAEGGNPRPALTWRRRPRALPRASSTPSVVTLTATSTTTTATITTSRLQLTAAAEDDRAEYECRAESDLLQRPLVASMTLTVYYAPSSVSVSGPRQVTLGEVVSLTCETSESNPPAVLTWRVDGEEVRATREIMSEVSTGGWATSSELIHRVPDSTPATQVTVECLVVNPAVTRPRSKTVFISITKPAGPPIFEGNPGRDVLAGTTIDVICLSHGGHPAPNMRLYKVNQPITTIVTRKGNVTRAKAQLQVIPSDNGSEVTCEVTSSAAGRPMTASFAMSVLFPPWEVNGWVSPPSVEEGKSLTLSCLSSPSLPPSNVTWRSRWITLESAQVTHSPAAFGGFSTESEVVVVRAAASHNGRPVVCEATNGLASPVSTSLTLHVLHAPLWVSKPPTRINVTEGSDLLVKAAAMANPGPIRYLWRRVKSERDTNTVGNEDSEEDEETLIDQGKPGYSGSEGEMRIRRVSRKDAGHYSVKVTSPRGTSSAPFYVNVQYGPEEVAAEERREVAAGEEVRLKCSSRGNPSPHLTWTRNAKPPPRLVGGLAFGEGVAWLTVEAASMKDTGVYFCHARSPLGSATPRATRLVVQQPATVVPDVGVSSKPTDKDEFHASWAEVGGTGRLVCRVRAAPPPTFVWSSSSDLILLNSDKYTIHEPQLTDGLVTWASVLEVTKIRHQDYTSYRCTAHNALGSDSVLVHLRPPSRPLPPLHLIVANVTGEEVWLTWTPNLGGGSPRGYTVRYRPVNESEYEHLEVAGGMTSVVRIEGLDPGRQYTVGVQAVSPHGRSHFVSRAMLTWPGRDTEPPTSFQGLAGGSAAVAGGRGGAAGVDGGGQGGSTPSRLPRFMLLLLTLTGAALLLLNISIITCFVRRRAAAAAAAAADAAAAVSASTKSSPTPGVKDGGSPSAVPGTLPYLPLLPLTALSPGGQLQSPTLDQVDKLVLCGNGGLVPPPAAAAAAVPTTTTITTTQLSPRNGGVITTSSTFIALRTTPPRTSSWGGGSDGSTHQLSAVSNTSAETNFGVPASITAAFSAGSPKISRSPHLTVSLPQGPDVCLVTPSTYEDISGRLSSLHPPSEDQLSISSCRSSTIENSSVCSSQGLFRPLSSLRNLEYLQEAPEIVQDAVRSLPRPQHATSRSSSPGKDHCGLEDSQSTEYSSLSPSGLLLSGSHFPRSPCSLVSFTGGAGRQHTYTPLAPRRLTPIKIPCPRPPSRSPDGAAGQQDHFESPTASTTSSLCDQDRTSHKLMTATKNKHVSEASTSSDLSNASTCDTSAKLKINCSSNTVRSPVSEQSFQLPVNNPCDSPGLLQPLPSSSLTLSQQQEAQHDQARADDPLQEFSGSSGYNSSSPDQDMTRDPRNDVLWSEKTAEGEDDPSKREPETGEQ</sequence>
<feature type="compositionally biased region" description="Basic and acidic residues" evidence="7">
    <location>
        <begin position="1579"/>
        <end position="1588"/>
    </location>
</feature>
<dbReference type="GO" id="GO:0030154">
    <property type="term" value="P:cell differentiation"/>
    <property type="evidence" value="ECO:0007669"/>
    <property type="project" value="UniProtKB-ARBA"/>
</dbReference>
<evidence type="ECO:0000256" key="8">
    <source>
        <dbReference type="SAM" id="Phobius"/>
    </source>
</evidence>
<feature type="transmembrane region" description="Helical" evidence="8">
    <location>
        <begin position="1102"/>
        <end position="1126"/>
    </location>
</feature>